<organism evidence="1 2">
    <name type="scientific">Massilia aquatica</name>
    <dbReference type="NCBI Taxonomy" id="2609000"/>
    <lineage>
        <taxon>Bacteria</taxon>
        <taxon>Pseudomonadati</taxon>
        <taxon>Pseudomonadota</taxon>
        <taxon>Betaproteobacteria</taxon>
        <taxon>Burkholderiales</taxon>
        <taxon>Oxalobacteraceae</taxon>
        <taxon>Telluria group</taxon>
        <taxon>Massilia</taxon>
    </lineage>
</organism>
<protein>
    <recommendedName>
        <fullName evidence="3">Sugar kinase</fullName>
    </recommendedName>
</protein>
<proteinExistence type="predicted"/>
<comment type="caution">
    <text evidence="1">The sequence shown here is derived from an EMBL/GenBank/DDBJ whole genome shotgun (WGS) entry which is preliminary data.</text>
</comment>
<evidence type="ECO:0000313" key="2">
    <source>
        <dbReference type="Proteomes" id="UP000819052"/>
    </source>
</evidence>
<dbReference type="SUPFAM" id="SSF52540">
    <property type="entry name" value="P-loop containing nucleoside triphosphate hydrolases"/>
    <property type="match status" value="1"/>
</dbReference>
<sequence length="725" mass="78333">MQTPELLLSKLNQALRELRGAARVLDNDLLDVQLLQVMRRLTLAEIMNERWLVAVGGTQGAGKTTLVRTLYDLGDNDPWLPANEGRGETLPILIQESADHAAPRGYAMVLRAVDDGSHHFMTEERPLEPDAFVQACRGKMAEVLLPVLRVPRRHFQHDGQALILLPGYEKRSADNGVWQDLMRQALLGAAGCIIVTDATRMANQGQQEVVKDMLANELRTVRPLIVVAKTEALRGDAHKLTELRQTAVATFELEGDDALERVFCAGVGTTGSGADVAAPWLADLSAALRDMSLAGSASRQVQLARLEQTLSVDLAAVLREVRTHATLSLRQSGGGSDQEVLKECLDAFDDACTDLRAKHQQMVIKLTGAHYAQAWEQMQTRLENEHEGFWNKITGTLDTVTETQRKLEQDVLASWDTPGPLLQQYTAGLAGLTARVAGPALAPANLPASATPLQRLGYIDDKNLPVAARFTDATTQANLRTLLRSRAGDVASGPSNRELERTVRLLPAMVLEYTRIASALPQLVQVSATTLARMPQADLAESAGRMKQQFSEFADTSGGILKGIAAVMAVDIAADGHADIIDTLLSTVGVGSNAAAASTGTAAGAAGLTIGGAVAGAIAIGYLAHSALQEVRRHDGQVRGLAESMMQHIRDHHQVHFGARYDDLMSTMRSHLKDGLRRRYGMDLRLEQQDRLQKALADVRVLQQDLLSQLASSGHTLALFDTAAA</sequence>
<keyword evidence="2" id="KW-1185">Reference proteome</keyword>
<evidence type="ECO:0000313" key="1">
    <source>
        <dbReference type="EMBL" id="NHZ42136.1"/>
    </source>
</evidence>
<accession>A0ABX0MDU8</accession>
<dbReference type="RefSeq" id="WP_167077901.1">
    <property type="nucleotide sequence ID" value="NZ_VVIW01000011.1"/>
</dbReference>
<dbReference type="Gene3D" id="3.40.50.300">
    <property type="entry name" value="P-loop containing nucleotide triphosphate hydrolases"/>
    <property type="match status" value="1"/>
</dbReference>
<name>A0ABX0MDU8_9BURK</name>
<dbReference type="Proteomes" id="UP000819052">
    <property type="component" value="Unassembled WGS sequence"/>
</dbReference>
<evidence type="ECO:0008006" key="3">
    <source>
        <dbReference type="Google" id="ProtNLM"/>
    </source>
</evidence>
<gene>
    <name evidence="1" type="ORF">F1609_18455</name>
</gene>
<dbReference type="InterPro" id="IPR027417">
    <property type="entry name" value="P-loop_NTPase"/>
</dbReference>
<dbReference type="EMBL" id="VVIW01000011">
    <property type="protein sequence ID" value="NHZ42136.1"/>
    <property type="molecule type" value="Genomic_DNA"/>
</dbReference>
<reference evidence="1 2" key="1">
    <citation type="submission" date="2019-09" db="EMBL/GenBank/DDBJ databases">
        <title>Taxonomy of Antarctic Massilia spp.: description of Massilia rubra sp. nov., Massilia aquatica sp. nov., Massilia mucilaginosa sp. nov., Massilia frigida sp. nov. isolated from streams, lakes and regoliths.</title>
        <authorList>
            <person name="Holochova P."/>
            <person name="Sedlacek I."/>
            <person name="Kralova S."/>
            <person name="Maslanova I."/>
            <person name="Busse H.-J."/>
            <person name="Stankova E."/>
            <person name="Vrbovska V."/>
            <person name="Kovarovic V."/>
            <person name="Bartak M."/>
            <person name="Svec P."/>
            <person name="Pantucek R."/>
        </authorList>
    </citation>
    <scope>NUCLEOTIDE SEQUENCE [LARGE SCALE GENOMIC DNA]</scope>
    <source>
        <strain evidence="1 2">CCM 8693</strain>
    </source>
</reference>